<organism evidence="3 4">
    <name type="scientific">Noviluteimonas gilva</name>
    <dbReference type="NCBI Taxonomy" id="2682097"/>
    <lineage>
        <taxon>Bacteria</taxon>
        <taxon>Pseudomonadati</taxon>
        <taxon>Pseudomonadota</taxon>
        <taxon>Gammaproteobacteria</taxon>
        <taxon>Lysobacterales</taxon>
        <taxon>Lysobacteraceae</taxon>
        <taxon>Noviluteimonas</taxon>
    </lineage>
</organism>
<dbReference type="PANTHER" id="PTHR42748">
    <property type="entry name" value="NITROGEN METABOLITE REPRESSION PROTEIN NMRA FAMILY MEMBER"/>
    <property type="match status" value="1"/>
</dbReference>
<evidence type="ECO:0000313" key="3">
    <source>
        <dbReference type="EMBL" id="MUV14372.1"/>
    </source>
</evidence>
<evidence type="ECO:0000259" key="2">
    <source>
        <dbReference type="Pfam" id="PF13460"/>
    </source>
</evidence>
<name>A0A7C9HMC5_9GAMM</name>
<evidence type="ECO:0000256" key="1">
    <source>
        <dbReference type="ARBA" id="ARBA00022857"/>
    </source>
</evidence>
<dbReference type="AlphaFoldDB" id="A0A7C9HMC5"/>
<accession>A0A7C9HMC5</accession>
<dbReference type="Proteomes" id="UP000479692">
    <property type="component" value="Unassembled WGS sequence"/>
</dbReference>
<dbReference type="EMBL" id="WOXT01000002">
    <property type="protein sequence ID" value="MUV14372.1"/>
    <property type="molecule type" value="Genomic_DNA"/>
</dbReference>
<dbReference type="InterPro" id="IPR051164">
    <property type="entry name" value="NmrA-like_oxidored"/>
</dbReference>
<reference evidence="3 4" key="1">
    <citation type="submission" date="2019-12" db="EMBL/GenBank/DDBJ databases">
        <authorList>
            <person name="Xu J."/>
        </authorList>
    </citation>
    <scope>NUCLEOTIDE SEQUENCE [LARGE SCALE GENOMIC DNA]</scope>
    <source>
        <strain evidence="3 4">HX-5-24</strain>
    </source>
</reference>
<dbReference type="InterPro" id="IPR036291">
    <property type="entry name" value="NAD(P)-bd_dom_sf"/>
</dbReference>
<gene>
    <name evidence="3" type="ORF">GN331_09155</name>
</gene>
<dbReference type="Gene3D" id="3.40.50.720">
    <property type="entry name" value="NAD(P)-binding Rossmann-like Domain"/>
    <property type="match status" value="1"/>
</dbReference>
<proteinExistence type="predicted"/>
<dbReference type="InterPro" id="IPR016040">
    <property type="entry name" value="NAD(P)-bd_dom"/>
</dbReference>
<comment type="caution">
    <text evidence="3">The sequence shown here is derived from an EMBL/GenBank/DDBJ whole genome shotgun (WGS) entry which is preliminary data.</text>
</comment>
<sequence>MKILVIGGTGRIGSKVVQRLRDQGHDVTAAAPQTGVDILTGDGLDAAMQDTNVVVDLSNSPAFDEASATAFFETAGKNIVAAEKRAGVAHHVALSVVGTNTRANGYFRAKDAQEALIRESGIPYTIVHSTQFFDFLPGIIQSATEGNTVRLPSALVQPIAADDVADAVGRAALQTPANASLDIAGPERAPLSELAHRFMERVKDSRDVIADPHALYFGGEVSDATLVPAGQAWQGALDFDRWFAQSDYGRKPSANA</sequence>
<dbReference type="RefSeq" id="WP_156641664.1">
    <property type="nucleotide sequence ID" value="NZ_WOXT01000002.1"/>
</dbReference>
<dbReference type="PANTHER" id="PTHR42748:SF3">
    <property type="entry name" value="BLL4366 PROTEIN"/>
    <property type="match status" value="1"/>
</dbReference>
<protein>
    <submittedName>
        <fullName evidence="3">NAD(P)H-binding protein</fullName>
    </submittedName>
</protein>
<keyword evidence="4" id="KW-1185">Reference proteome</keyword>
<keyword evidence="1" id="KW-0521">NADP</keyword>
<evidence type="ECO:0000313" key="4">
    <source>
        <dbReference type="Proteomes" id="UP000479692"/>
    </source>
</evidence>
<dbReference type="SUPFAM" id="SSF51735">
    <property type="entry name" value="NAD(P)-binding Rossmann-fold domains"/>
    <property type="match status" value="1"/>
</dbReference>
<feature type="domain" description="NAD(P)-binding" evidence="2">
    <location>
        <begin position="7"/>
        <end position="168"/>
    </location>
</feature>
<dbReference type="Pfam" id="PF13460">
    <property type="entry name" value="NAD_binding_10"/>
    <property type="match status" value="1"/>
</dbReference>